<accession>A0ABV2QSA6</accession>
<feature type="transmembrane region" description="Helical" evidence="1">
    <location>
        <begin position="185"/>
        <end position="203"/>
    </location>
</feature>
<sequence>MFSIVTQTLRLVAARWPVLLAWYLAGWLGRYLLIEVAATFGATNALVGLLIMPLAVLARLASFIGMFLVLRSAMPSFSDLKERGLDDVDRTTDPRGRASRVYDIFLVSILPFFAFYAAWQFLGQDTIAYATSALGKINPFAEDYEPGGAVFDLRFDWVSGTVIVLAFTGRYLIKKYQARLPKWAPIVAVYLEAVWVYLTVFLISSSRAEVEGWISSRAAVEWYSGLRADIASAVAPIGWAWSGIEWIVAEAGGLLLLPLAWLALAGIVYGRALAAEPVALRPRGRYYDSARSRYAALPTAVTRRFTDIGSDFLGRFRPLGNALVLIWRAGVVPMGVFVLAYTLLEAATDWGFIAAVQLIGAHDLQSWWMNVDKVLGFGIDALIEPLRICLIAAGYDFCLRKLEERRESAAAVVADETATA</sequence>
<keyword evidence="1" id="KW-1133">Transmembrane helix</keyword>
<feature type="transmembrane region" description="Helical" evidence="1">
    <location>
        <begin position="12"/>
        <end position="33"/>
    </location>
</feature>
<keyword evidence="1" id="KW-0472">Membrane</keyword>
<evidence type="ECO:0000313" key="2">
    <source>
        <dbReference type="EMBL" id="MET4583882.1"/>
    </source>
</evidence>
<organism evidence="2 3">
    <name type="scientific">Conyzicola nivalis</name>
    <dbReference type="NCBI Taxonomy" id="1477021"/>
    <lineage>
        <taxon>Bacteria</taxon>
        <taxon>Bacillati</taxon>
        <taxon>Actinomycetota</taxon>
        <taxon>Actinomycetes</taxon>
        <taxon>Micrococcales</taxon>
        <taxon>Microbacteriaceae</taxon>
        <taxon>Conyzicola</taxon>
    </lineage>
</organism>
<keyword evidence="3" id="KW-1185">Reference proteome</keyword>
<reference evidence="2 3" key="1">
    <citation type="submission" date="2024-06" db="EMBL/GenBank/DDBJ databases">
        <title>Sorghum-associated microbial communities from plants grown in Nebraska, USA.</title>
        <authorList>
            <person name="Schachtman D."/>
        </authorList>
    </citation>
    <scope>NUCLEOTIDE SEQUENCE [LARGE SCALE GENOMIC DNA]</scope>
    <source>
        <strain evidence="2 3">2857</strain>
    </source>
</reference>
<feature type="transmembrane region" description="Helical" evidence="1">
    <location>
        <begin position="104"/>
        <end position="122"/>
    </location>
</feature>
<feature type="transmembrane region" description="Helical" evidence="1">
    <location>
        <begin position="45"/>
        <end position="70"/>
    </location>
</feature>
<protein>
    <submittedName>
        <fullName evidence="2">Uncharacterized protein</fullName>
    </submittedName>
</protein>
<dbReference type="RefSeq" id="WP_354026048.1">
    <property type="nucleotide sequence ID" value="NZ_JBEPSJ010000005.1"/>
</dbReference>
<name>A0ABV2QSA6_9MICO</name>
<dbReference type="Proteomes" id="UP001549257">
    <property type="component" value="Unassembled WGS sequence"/>
</dbReference>
<feature type="transmembrane region" description="Helical" evidence="1">
    <location>
        <begin position="325"/>
        <end position="344"/>
    </location>
</feature>
<evidence type="ECO:0000313" key="3">
    <source>
        <dbReference type="Proteomes" id="UP001549257"/>
    </source>
</evidence>
<dbReference type="EMBL" id="JBEPSJ010000005">
    <property type="protein sequence ID" value="MET4583882.1"/>
    <property type="molecule type" value="Genomic_DNA"/>
</dbReference>
<keyword evidence="1" id="KW-0812">Transmembrane</keyword>
<comment type="caution">
    <text evidence="2">The sequence shown here is derived from an EMBL/GenBank/DDBJ whole genome shotgun (WGS) entry which is preliminary data.</text>
</comment>
<feature type="transmembrane region" description="Helical" evidence="1">
    <location>
        <begin position="155"/>
        <end position="173"/>
    </location>
</feature>
<gene>
    <name evidence="2" type="ORF">ABIE21_003413</name>
</gene>
<feature type="transmembrane region" description="Helical" evidence="1">
    <location>
        <begin position="251"/>
        <end position="274"/>
    </location>
</feature>
<evidence type="ECO:0000256" key="1">
    <source>
        <dbReference type="SAM" id="Phobius"/>
    </source>
</evidence>
<proteinExistence type="predicted"/>